<keyword evidence="1" id="KW-1133">Transmembrane helix</keyword>
<gene>
    <name evidence="2" type="ORF">GUK36_37360</name>
</gene>
<keyword evidence="1" id="KW-0472">Membrane</keyword>
<organism evidence="2 3">
    <name type="scientific">Rhizobium leguminosarum</name>
    <dbReference type="NCBI Taxonomy" id="384"/>
    <lineage>
        <taxon>Bacteria</taxon>
        <taxon>Pseudomonadati</taxon>
        <taxon>Pseudomonadota</taxon>
        <taxon>Alphaproteobacteria</taxon>
        <taxon>Hyphomicrobiales</taxon>
        <taxon>Rhizobiaceae</taxon>
        <taxon>Rhizobium/Agrobacterium group</taxon>
        <taxon>Rhizobium</taxon>
    </lineage>
</organism>
<dbReference type="EMBL" id="WXXP01000092">
    <property type="protein sequence ID" value="NEK54923.1"/>
    <property type="molecule type" value="Genomic_DNA"/>
</dbReference>
<feature type="transmembrane region" description="Helical" evidence="1">
    <location>
        <begin position="21"/>
        <end position="45"/>
    </location>
</feature>
<reference evidence="2 3" key="1">
    <citation type="submission" date="2020-01" db="EMBL/GenBank/DDBJ databases">
        <title>Rhizobium genotypes associated with high levels of biological nitrogen fixation by grain legumes in a temperate-maritime cropping system.</title>
        <authorList>
            <person name="Maluk M."/>
            <person name="Francesc Ferrando Molina F."/>
            <person name="Lopez Del Egido L."/>
            <person name="Lafos M."/>
            <person name="Langarica-Fuentes A."/>
            <person name="Gebre Yohannes G."/>
            <person name="Young M.W."/>
            <person name="Martin P."/>
            <person name="Gantlett R."/>
            <person name="Kenicer G."/>
            <person name="Hawes C."/>
            <person name="Begg G.S."/>
            <person name="Quilliam R.S."/>
            <person name="Squire G.R."/>
            <person name="Poole P.S."/>
            <person name="Young P.W."/>
            <person name="Iannetta P.M."/>
            <person name="James E.K."/>
        </authorList>
    </citation>
    <scope>NUCLEOTIDE SEQUENCE [LARGE SCALE GENOMIC DNA]</scope>
    <source>
        <strain evidence="2 3">JHI944</strain>
    </source>
</reference>
<keyword evidence="1" id="KW-0812">Transmembrane</keyword>
<accession>A0A6P0DS88</accession>
<feature type="transmembrane region" description="Helical" evidence="1">
    <location>
        <begin position="83"/>
        <end position="104"/>
    </location>
</feature>
<evidence type="ECO:0000256" key="1">
    <source>
        <dbReference type="SAM" id="Phobius"/>
    </source>
</evidence>
<dbReference type="Proteomes" id="UP000471409">
    <property type="component" value="Unassembled WGS sequence"/>
</dbReference>
<sequence length="135" mass="15423">MASVFTSAETDRPKWTVLQRASLITLPVALFCAVMLWLIFFTLIYDAYIFSFGSVSYFDYVGQVRFVEALRYTWSIIHTRNTVGLSLLAFALAAPFLFLLLSLWMLKGGRALSRKILYLLHVRSMFSLITHTALV</sequence>
<feature type="non-terminal residue" evidence="2">
    <location>
        <position position="135"/>
    </location>
</feature>
<comment type="caution">
    <text evidence="2">The sequence shown here is derived from an EMBL/GenBank/DDBJ whole genome shotgun (WGS) entry which is preliminary data.</text>
</comment>
<dbReference type="AlphaFoldDB" id="A0A6P0DS88"/>
<evidence type="ECO:0000313" key="3">
    <source>
        <dbReference type="Proteomes" id="UP000471409"/>
    </source>
</evidence>
<proteinExistence type="predicted"/>
<protein>
    <submittedName>
        <fullName evidence="2">Type IV secretory system conjugative DNA transfer family protein</fullName>
    </submittedName>
</protein>
<evidence type="ECO:0000313" key="2">
    <source>
        <dbReference type="EMBL" id="NEK54923.1"/>
    </source>
</evidence>
<name>A0A6P0DS88_RHILE</name>